<evidence type="ECO:0000313" key="6">
    <source>
        <dbReference type="Proteomes" id="UP001182556"/>
    </source>
</evidence>
<gene>
    <name evidence="5" type="ORF">DB88DRAFT_476298</name>
</gene>
<keyword evidence="3" id="KW-1133">Transmembrane helix</keyword>
<evidence type="ECO:0000256" key="1">
    <source>
        <dbReference type="ARBA" id="ARBA00023002"/>
    </source>
</evidence>
<keyword evidence="3" id="KW-0472">Membrane</keyword>
<accession>A0AAD9L8I1</accession>
<organism evidence="5 6">
    <name type="scientific">Papiliotrema laurentii</name>
    <name type="common">Cryptococcus laurentii</name>
    <dbReference type="NCBI Taxonomy" id="5418"/>
    <lineage>
        <taxon>Eukaryota</taxon>
        <taxon>Fungi</taxon>
        <taxon>Dikarya</taxon>
        <taxon>Basidiomycota</taxon>
        <taxon>Agaricomycotina</taxon>
        <taxon>Tremellomycetes</taxon>
        <taxon>Tremellales</taxon>
        <taxon>Rhynchogastremaceae</taxon>
        <taxon>Papiliotrema</taxon>
    </lineage>
</organism>
<evidence type="ECO:0000259" key="4">
    <source>
        <dbReference type="Pfam" id="PF01370"/>
    </source>
</evidence>
<dbReference type="CDD" id="cd05227">
    <property type="entry name" value="AR_SDR_e"/>
    <property type="match status" value="1"/>
</dbReference>
<feature type="domain" description="NAD-dependent epimerase/dehydratase" evidence="4">
    <location>
        <begin position="10"/>
        <end position="208"/>
    </location>
</feature>
<proteinExistence type="inferred from homology"/>
<evidence type="ECO:0000256" key="2">
    <source>
        <dbReference type="ARBA" id="ARBA00023445"/>
    </source>
</evidence>
<dbReference type="SUPFAM" id="SSF51735">
    <property type="entry name" value="NAD(P)-binding Rossmann-fold domains"/>
    <property type="match status" value="1"/>
</dbReference>
<dbReference type="Gene3D" id="3.40.50.720">
    <property type="entry name" value="NAD(P)-binding Rossmann-like Domain"/>
    <property type="match status" value="1"/>
</dbReference>
<reference evidence="5" key="1">
    <citation type="submission" date="2023-02" db="EMBL/GenBank/DDBJ databases">
        <title>Identification and recombinant expression of a fungal hydrolase from Papiliotrema laurentii that hydrolyzes apple cutin and clears colloidal polyester polyurethane.</title>
        <authorList>
            <consortium name="DOE Joint Genome Institute"/>
            <person name="Roman V.A."/>
            <person name="Bojanowski C."/>
            <person name="Crable B.R."/>
            <person name="Wagner D.N."/>
            <person name="Hung C.S."/>
            <person name="Nadeau L.J."/>
            <person name="Schratz L."/>
            <person name="Haridas S."/>
            <person name="Pangilinan J."/>
            <person name="Lipzen A."/>
            <person name="Na H."/>
            <person name="Yan M."/>
            <person name="Ng V."/>
            <person name="Grigoriev I.V."/>
            <person name="Spatafora J.W."/>
            <person name="Barlow D."/>
            <person name="Biffinger J."/>
            <person name="Kelley-Loughnane N."/>
            <person name="Varaljay V.A."/>
            <person name="Crookes-Goodson W.J."/>
        </authorList>
    </citation>
    <scope>NUCLEOTIDE SEQUENCE</scope>
    <source>
        <strain evidence="5">5307AH</strain>
    </source>
</reference>
<dbReference type="Proteomes" id="UP001182556">
    <property type="component" value="Unassembled WGS sequence"/>
</dbReference>
<dbReference type="PANTHER" id="PTHR10366">
    <property type="entry name" value="NAD DEPENDENT EPIMERASE/DEHYDRATASE"/>
    <property type="match status" value="1"/>
</dbReference>
<comment type="caution">
    <text evidence="5">The sequence shown here is derived from an EMBL/GenBank/DDBJ whole genome shotgun (WGS) entry which is preliminary data.</text>
</comment>
<protein>
    <recommendedName>
        <fullName evidence="4">NAD-dependent epimerase/dehydratase domain-containing protein</fullName>
    </recommendedName>
</protein>
<name>A0AAD9L8I1_PAPLA</name>
<dbReference type="InterPro" id="IPR001509">
    <property type="entry name" value="Epimerase_deHydtase"/>
</dbReference>
<evidence type="ECO:0000256" key="3">
    <source>
        <dbReference type="SAM" id="Phobius"/>
    </source>
</evidence>
<comment type="similarity">
    <text evidence="2">Belongs to the NAD(P)-dependent epimerase/dehydratase family. Dihydroflavonol-4-reductase subfamily.</text>
</comment>
<dbReference type="InterPro" id="IPR036291">
    <property type="entry name" value="NAD(P)-bd_dom_sf"/>
</dbReference>
<dbReference type="AlphaFoldDB" id="A0AAD9L8I1"/>
<dbReference type="Pfam" id="PF01370">
    <property type="entry name" value="Epimerase"/>
    <property type="match status" value="1"/>
</dbReference>
<keyword evidence="3" id="KW-0812">Transmembrane</keyword>
<sequence length="348" mass="38720">MPVPAEGSLVLVTGASGFIASWITLYLLERGFRVRGTTRDEKKGEWLKEMYAGRGLNNFDYVIVTDLENENAFDEAVKGVDAILHTASPFHWNVEKPDDFIKPAVAGTVSAMKAASKEPKVKRVVITSSYASIVEMKEPGTATFTEKDWNEQSIAEVNEKGVEAWRMHWYRASKTLAERAAWEHVEKTHPSYDLVTVCPPYVLGPIIHQASSPDALNTSVKSWYGFLTGEKTTEDAVAPAGILCDVRDVAESHVRSLLLPEAGGQRIGIATRTFTNQVLIDQILSPKGQHLLQDFPNLVRGEPGKEVPPQNWFDCSRSLSLLGIKPRHESETAIDMTESLKERQKSWQ</sequence>
<feature type="transmembrane region" description="Helical" evidence="3">
    <location>
        <begin position="6"/>
        <end position="28"/>
    </location>
</feature>
<evidence type="ECO:0000313" key="5">
    <source>
        <dbReference type="EMBL" id="KAK1926993.1"/>
    </source>
</evidence>
<keyword evidence="1" id="KW-0560">Oxidoreductase</keyword>
<keyword evidence="6" id="KW-1185">Reference proteome</keyword>
<dbReference type="EMBL" id="JAODAN010000001">
    <property type="protein sequence ID" value="KAK1926993.1"/>
    <property type="molecule type" value="Genomic_DNA"/>
</dbReference>
<dbReference type="GO" id="GO:0016616">
    <property type="term" value="F:oxidoreductase activity, acting on the CH-OH group of donors, NAD or NADP as acceptor"/>
    <property type="evidence" value="ECO:0007669"/>
    <property type="project" value="TreeGrafter"/>
</dbReference>
<dbReference type="PANTHER" id="PTHR10366:SF564">
    <property type="entry name" value="STEROL-4-ALPHA-CARBOXYLATE 3-DEHYDROGENASE, DECARBOXYLATING"/>
    <property type="match status" value="1"/>
</dbReference>
<dbReference type="InterPro" id="IPR050425">
    <property type="entry name" value="NAD(P)_dehydrat-like"/>
</dbReference>